<dbReference type="RefSeq" id="WP_345099349.1">
    <property type="nucleotide sequence ID" value="NZ_BAABGS010000054.1"/>
</dbReference>
<dbReference type="InterPro" id="IPR001638">
    <property type="entry name" value="Solute-binding_3/MltF_N"/>
</dbReference>
<name>A0ABW5DLR0_9HYPH</name>
<dbReference type="Gene3D" id="3.40.190.10">
    <property type="entry name" value="Periplasmic binding protein-like II"/>
    <property type="match status" value="2"/>
</dbReference>
<reference evidence="5" key="1">
    <citation type="journal article" date="2019" name="Int. J. Syst. Evol. Microbiol.">
        <title>The Global Catalogue of Microorganisms (GCM) 10K type strain sequencing project: providing services to taxonomists for standard genome sequencing and annotation.</title>
        <authorList>
            <consortium name="The Broad Institute Genomics Platform"/>
            <consortium name="The Broad Institute Genome Sequencing Center for Infectious Disease"/>
            <person name="Wu L."/>
            <person name="Ma J."/>
        </authorList>
    </citation>
    <scope>NUCLEOTIDE SEQUENCE [LARGE SCALE GENOMIC DNA]</scope>
    <source>
        <strain evidence="5">KCTC 23707</strain>
    </source>
</reference>
<evidence type="ECO:0000313" key="5">
    <source>
        <dbReference type="Proteomes" id="UP001597373"/>
    </source>
</evidence>
<feature type="signal peptide" evidence="2">
    <location>
        <begin position="1"/>
        <end position="24"/>
    </location>
</feature>
<dbReference type="PANTHER" id="PTHR35936:SF17">
    <property type="entry name" value="ARGININE-BINDING EXTRACELLULAR PROTEIN ARTP"/>
    <property type="match status" value="1"/>
</dbReference>
<proteinExistence type="predicted"/>
<dbReference type="PANTHER" id="PTHR35936">
    <property type="entry name" value="MEMBRANE-BOUND LYTIC MUREIN TRANSGLYCOSYLASE F"/>
    <property type="match status" value="1"/>
</dbReference>
<comment type="caution">
    <text evidence="4">The sequence shown here is derived from an EMBL/GenBank/DDBJ whole genome shotgun (WGS) entry which is preliminary data.</text>
</comment>
<feature type="chain" id="PRO_5046873437" evidence="2">
    <location>
        <begin position="25"/>
        <end position="271"/>
    </location>
</feature>
<feature type="domain" description="Solute-binding protein family 3/N-terminal" evidence="3">
    <location>
        <begin position="40"/>
        <end position="259"/>
    </location>
</feature>
<protein>
    <submittedName>
        <fullName evidence="4">Substrate-binding periplasmic protein</fullName>
    </submittedName>
</protein>
<dbReference type="Pfam" id="PF00497">
    <property type="entry name" value="SBP_bac_3"/>
    <property type="match status" value="1"/>
</dbReference>
<gene>
    <name evidence="4" type="ORF">ACFSMZ_12075</name>
</gene>
<dbReference type="CDD" id="cd13530">
    <property type="entry name" value="PBP2_peptides_like"/>
    <property type="match status" value="1"/>
</dbReference>
<keyword evidence="1 2" id="KW-0732">Signal</keyword>
<evidence type="ECO:0000259" key="3">
    <source>
        <dbReference type="SMART" id="SM00062"/>
    </source>
</evidence>
<sequence>MTLKTRLAVASLALGILGAGAAYAQDCTPKHEFTTISAGKLTVALTNTPPYSLEKDGTVSGIDGDLLKEFAKENCLEITYEIFTYPAAVSAVQTGRADVAIGGFYRTAARDKVVTLSTPVYLDQLAVVSKEGYTKVDELLGKKVGTVEGYDWVMEMEDLFEGSTTYPSSLNLAQDLQAGRIDAALEGFGAAVVLNAGTDLKVKLLEADERVTATTQASQTSFLLSKTNTAFVDAMNASIEEYRGNGLIAKTLVEYGLDASAADVGDARIIE</sequence>
<dbReference type="SMART" id="SM00062">
    <property type="entry name" value="PBPb"/>
    <property type="match status" value="1"/>
</dbReference>
<keyword evidence="5" id="KW-1185">Reference proteome</keyword>
<dbReference type="Proteomes" id="UP001597373">
    <property type="component" value="Unassembled WGS sequence"/>
</dbReference>
<evidence type="ECO:0000256" key="1">
    <source>
        <dbReference type="ARBA" id="ARBA00022729"/>
    </source>
</evidence>
<organism evidence="4 5">
    <name type="scientific">Chelativorans composti</name>
    <dbReference type="NCBI Taxonomy" id="768533"/>
    <lineage>
        <taxon>Bacteria</taxon>
        <taxon>Pseudomonadati</taxon>
        <taxon>Pseudomonadota</taxon>
        <taxon>Alphaproteobacteria</taxon>
        <taxon>Hyphomicrobiales</taxon>
        <taxon>Phyllobacteriaceae</taxon>
        <taxon>Chelativorans</taxon>
    </lineage>
</organism>
<dbReference type="EMBL" id="JBHUIR010000042">
    <property type="protein sequence ID" value="MFD2260496.1"/>
    <property type="molecule type" value="Genomic_DNA"/>
</dbReference>
<dbReference type="SUPFAM" id="SSF53850">
    <property type="entry name" value="Periplasmic binding protein-like II"/>
    <property type="match status" value="1"/>
</dbReference>
<accession>A0ABW5DLR0</accession>
<evidence type="ECO:0000256" key="2">
    <source>
        <dbReference type="SAM" id="SignalP"/>
    </source>
</evidence>
<evidence type="ECO:0000313" key="4">
    <source>
        <dbReference type="EMBL" id="MFD2260496.1"/>
    </source>
</evidence>